<feature type="domain" description="Lycopene cyclase" evidence="9">
    <location>
        <begin position="7"/>
        <end position="94"/>
    </location>
</feature>
<dbReference type="InterPro" id="IPR017825">
    <property type="entry name" value="Lycopene_cyclase_dom"/>
</dbReference>
<feature type="transmembrane region" description="Helical" evidence="8">
    <location>
        <begin position="79"/>
        <end position="101"/>
    </location>
</feature>
<keyword evidence="7" id="KW-0413">Isomerase</keyword>
<evidence type="ECO:0000256" key="5">
    <source>
        <dbReference type="ARBA" id="ARBA00022989"/>
    </source>
</evidence>
<protein>
    <submittedName>
        <fullName evidence="10">Lycopene cyclase domain-containing protein</fullName>
    </submittedName>
</protein>
<dbReference type="Proteomes" id="UP000473325">
    <property type="component" value="Unassembled WGS sequence"/>
</dbReference>
<dbReference type="GO" id="GO:0016872">
    <property type="term" value="F:intramolecular lyase activity"/>
    <property type="evidence" value="ECO:0007669"/>
    <property type="project" value="InterPro"/>
</dbReference>
<organism evidence="10 11">
    <name type="scientific">Nocardioides flavescens</name>
    <dbReference type="NCBI Taxonomy" id="2691959"/>
    <lineage>
        <taxon>Bacteria</taxon>
        <taxon>Bacillati</taxon>
        <taxon>Actinomycetota</taxon>
        <taxon>Actinomycetes</taxon>
        <taxon>Propionibacteriales</taxon>
        <taxon>Nocardioidaceae</taxon>
        <taxon>Nocardioides</taxon>
    </lineage>
</organism>
<evidence type="ECO:0000256" key="1">
    <source>
        <dbReference type="ARBA" id="ARBA00004141"/>
    </source>
</evidence>
<gene>
    <name evidence="10" type="ORF">GRQ65_18770</name>
</gene>
<dbReference type="NCBIfam" id="TIGR03462">
    <property type="entry name" value="CarR_dom_SF"/>
    <property type="match status" value="1"/>
</dbReference>
<feature type="transmembrane region" description="Helical" evidence="8">
    <location>
        <begin position="6"/>
        <end position="24"/>
    </location>
</feature>
<evidence type="ECO:0000256" key="2">
    <source>
        <dbReference type="ARBA" id="ARBA00004829"/>
    </source>
</evidence>
<evidence type="ECO:0000256" key="3">
    <source>
        <dbReference type="ARBA" id="ARBA00022692"/>
    </source>
</evidence>
<comment type="pathway">
    <text evidence="2">Carotenoid biosynthesis.</text>
</comment>
<proteinExistence type="predicted"/>
<evidence type="ECO:0000256" key="8">
    <source>
        <dbReference type="SAM" id="Phobius"/>
    </source>
</evidence>
<keyword evidence="4" id="KW-0125">Carotenoid biosynthesis</keyword>
<comment type="caution">
    <text evidence="10">The sequence shown here is derived from an EMBL/GenBank/DDBJ whole genome shotgun (WGS) entry which is preliminary data.</text>
</comment>
<dbReference type="Pfam" id="PF18916">
    <property type="entry name" value="Lycopene_cyc"/>
    <property type="match status" value="1"/>
</dbReference>
<comment type="subcellular location">
    <subcellularLocation>
        <location evidence="1">Membrane</location>
        <topology evidence="1">Multi-pass membrane protein</topology>
    </subcellularLocation>
</comment>
<evidence type="ECO:0000256" key="6">
    <source>
        <dbReference type="ARBA" id="ARBA00023136"/>
    </source>
</evidence>
<evidence type="ECO:0000313" key="11">
    <source>
        <dbReference type="Proteomes" id="UP000473325"/>
    </source>
</evidence>
<feature type="transmembrane region" description="Helical" evidence="8">
    <location>
        <begin position="36"/>
        <end position="59"/>
    </location>
</feature>
<evidence type="ECO:0000256" key="4">
    <source>
        <dbReference type="ARBA" id="ARBA00022746"/>
    </source>
</evidence>
<name>A0A6L7EW17_9ACTN</name>
<dbReference type="GO" id="GO:0016117">
    <property type="term" value="P:carotenoid biosynthetic process"/>
    <property type="evidence" value="ECO:0007669"/>
    <property type="project" value="UniProtKB-KW"/>
</dbReference>
<keyword evidence="3 8" id="KW-0812">Transmembrane</keyword>
<evidence type="ECO:0000256" key="7">
    <source>
        <dbReference type="ARBA" id="ARBA00023235"/>
    </source>
</evidence>
<dbReference type="GO" id="GO:0045436">
    <property type="term" value="F:lycopene beta cyclase activity"/>
    <property type="evidence" value="ECO:0007669"/>
    <property type="project" value="UniProtKB-ARBA"/>
</dbReference>
<keyword evidence="11" id="KW-1185">Reference proteome</keyword>
<evidence type="ECO:0000259" key="9">
    <source>
        <dbReference type="Pfam" id="PF18916"/>
    </source>
</evidence>
<accession>A0A6L7EW17</accession>
<dbReference type="AlphaFoldDB" id="A0A6L7EW17"/>
<keyword evidence="5 8" id="KW-1133">Transmembrane helix</keyword>
<reference evidence="10 11" key="1">
    <citation type="submission" date="2019-12" db="EMBL/GenBank/DDBJ databases">
        <authorList>
            <person name="Kun Z."/>
        </authorList>
    </citation>
    <scope>NUCLEOTIDE SEQUENCE [LARGE SCALE GENOMIC DNA]</scope>
    <source>
        <strain evidence="10 11">YIM 123512</strain>
    </source>
</reference>
<evidence type="ECO:0000313" key="10">
    <source>
        <dbReference type="EMBL" id="MXG91593.1"/>
    </source>
</evidence>
<dbReference type="GO" id="GO:0016020">
    <property type="term" value="C:membrane"/>
    <property type="evidence" value="ECO:0007669"/>
    <property type="project" value="UniProtKB-SubCell"/>
</dbReference>
<keyword evidence="6 8" id="KW-0472">Membrane</keyword>
<sequence length="110" mass="12427">MVHWSYVAMLAFCLVGTLPLVWLFRLDVLRQPGRLVLTVLAAGTPYLVWDLWATHVGHWSFDAGQTLPWRIAGLPLEEISFFVVIPLVGVLTYEAVAAVRAGRGRWVLRR</sequence>
<dbReference type="EMBL" id="WUEK01000013">
    <property type="protein sequence ID" value="MXG91593.1"/>
    <property type="molecule type" value="Genomic_DNA"/>
</dbReference>